<evidence type="ECO:0000256" key="1">
    <source>
        <dbReference type="SAM" id="Phobius"/>
    </source>
</evidence>
<evidence type="ECO:0008006" key="4">
    <source>
        <dbReference type="Google" id="ProtNLM"/>
    </source>
</evidence>
<dbReference type="Proteomes" id="UP000244066">
    <property type="component" value="Unassembled WGS sequence"/>
</dbReference>
<feature type="transmembrane region" description="Helical" evidence="1">
    <location>
        <begin position="12"/>
        <end position="34"/>
    </location>
</feature>
<accession>A0A2R7Y3L4</accession>
<proteinExistence type="predicted"/>
<gene>
    <name evidence="2" type="ORF">B9J98_04735</name>
</gene>
<sequence length="78" mass="8732">MIREGSLTSPVVFFGILLIIVGVILVAMPLLLKIVPKLEEVHPFIFWWFRVNGVTVGTSPAIILAAVLIYLMMLLLKR</sequence>
<keyword evidence="1" id="KW-0812">Transmembrane</keyword>
<evidence type="ECO:0000313" key="3">
    <source>
        <dbReference type="Proteomes" id="UP000244066"/>
    </source>
</evidence>
<keyword evidence="1" id="KW-1133">Transmembrane helix</keyword>
<feature type="transmembrane region" description="Helical" evidence="1">
    <location>
        <begin position="54"/>
        <end position="76"/>
    </location>
</feature>
<organism evidence="2 3">
    <name type="scientific">Candidatus Terraquivivens tikiterensis</name>
    <dbReference type="NCBI Taxonomy" id="1980982"/>
    <lineage>
        <taxon>Archaea</taxon>
        <taxon>Nitrososphaerota</taxon>
        <taxon>Candidatus Wolframiiraptoraceae</taxon>
        <taxon>Candidatus Terraquivivens</taxon>
    </lineage>
</organism>
<keyword evidence="1" id="KW-0472">Membrane</keyword>
<comment type="caution">
    <text evidence="2">The sequence shown here is derived from an EMBL/GenBank/DDBJ whole genome shotgun (WGS) entry which is preliminary data.</text>
</comment>
<protein>
    <recommendedName>
        <fullName evidence="4">DUF2905 domain-containing protein</fullName>
    </recommendedName>
</protein>
<dbReference type="EMBL" id="NDWU01000010">
    <property type="protein sequence ID" value="PUA32053.1"/>
    <property type="molecule type" value="Genomic_DNA"/>
</dbReference>
<name>A0A2R7Y3L4_9ARCH</name>
<evidence type="ECO:0000313" key="2">
    <source>
        <dbReference type="EMBL" id="PUA32053.1"/>
    </source>
</evidence>
<dbReference type="AlphaFoldDB" id="A0A2R7Y3L4"/>
<reference evidence="2 3" key="1">
    <citation type="submission" date="2017-04" db="EMBL/GenBank/DDBJ databases">
        <title>Draft Aigarchaeota genome from a New Zealand hot spring.</title>
        <authorList>
            <person name="Reysenbach A.-L."/>
            <person name="Donaho J.A."/>
            <person name="Gerhart J."/>
            <person name="Kelley J.F."/>
            <person name="Kouba K."/>
            <person name="Podar M."/>
            <person name="Stott M."/>
        </authorList>
    </citation>
    <scope>NUCLEOTIDE SEQUENCE [LARGE SCALE GENOMIC DNA]</scope>
    <source>
        <strain evidence="2">NZ13_MG1</strain>
    </source>
</reference>